<evidence type="ECO:0000256" key="4">
    <source>
        <dbReference type="ARBA" id="ARBA00023136"/>
    </source>
</evidence>
<reference evidence="6 7" key="1">
    <citation type="journal article" date="2019" name="Mol. Ecol. Resour.">
        <title>Improving Illumina assemblies with Hi-C and long reads: an example with the North African dromedary.</title>
        <authorList>
            <person name="Elbers J.P."/>
            <person name="Rogers M.F."/>
            <person name="Perelman P.L."/>
            <person name="Proskuryakova A.A."/>
            <person name="Serdyukova N.A."/>
            <person name="Johnson W.E."/>
            <person name="Horin P."/>
            <person name="Corander J."/>
            <person name="Murphy D."/>
            <person name="Burger P.A."/>
        </authorList>
    </citation>
    <scope>NUCLEOTIDE SEQUENCE [LARGE SCALE GENOMIC DNA]</scope>
    <source>
        <strain evidence="6">Drom800</strain>
        <tissue evidence="6">Blood</tissue>
    </source>
</reference>
<keyword evidence="7" id="KW-1185">Reference proteome</keyword>
<comment type="subcellular location">
    <subcellularLocation>
        <location evidence="1">Endomembrane system</location>
    </subcellularLocation>
</comment>
<comment type="caution">
    <text evidence="6">The sequence shown here is derived from an EMBL/GenBank/DDBJ whole genome shotgun (WGS) entry which is preliminary data.</text>
</comment>
<dbReference type="PANTHER" id="PTHR14514">
    <property type="entry name" value="PKA ANCHORING PROTEIN"/>
    <property type="match status" value="1"/>
</dbReference>
<evidence type="ECO:0000256" key="5">
    <source>
        <dbReference type="SAM" id="Coils"/>
    </source>
</evidence>
<evidence type="ECO:0000313" key="6">
    <source>
        <dbReference type="EMBL" id="KAB1275411.1"/>
    </source>
</evidence>
<keyword evidence="4" id="KW-0472">Membrane</keyword>
<keyword evidence="5" id="KW-0175">Coiled coil</keyword>
<evidence type="ECO:0000256" key="3">
    <source>
        <dbReference type="ARBA" id="ARBA00022737"/>
    </source>
</evidence>
<keyword evidence="2" id="KW-0597">Phosphoprotein</keyword>
<gene>
    <name evidence="6" type="primary">Nesprin-1</name>
    <name evidence="6" type="ORF">Cadr_000010515</name>
</gene>
<dbReference type="PANTHER" id="PTHR14514:SF3">
    <property type="entry name" value="NESPRIN-1"/>
    <property type="match status" value="1"/>
</dbReference>
<dbReference type="SUPFAM" id="SSF46966">
    <property type="entry name" value="Spectrin repeat"/>
    <property type="match status" value="1"/>
</dbReference>
<accession>A0A5N4DW99</accession>
<keyword evidence="3" id="KW-0677">Repeat</keyword>
<sequence length="154" mass="17260">MDEILMLQEEISELQSALAEELVSESPESDPAEQLALQSTLTVLAERMSTIKMKASGKRQLLEALQRYLCEAEELDHWLLSTKATLDIALGTPEEPMDMEAQLAHTKDEAEQLAVKLRTLKGNLLELQRALHDKQLNIQVRLQTAASLRLVCPL</sequence>
<name>A0A5N4DW99_CAMDR</name>
<evidence type="ECO:0000256" key="1">
    <source>
        <dbReference type="ARBA" id="ARBA00004308"/>
    </source>
</evidence>
<proteinExistence type="predicted"/>
<feature type="coiled-coil region" evidence="5">
    <location>
        <begin position="103"/>
        <end position="137"/>
    </location>
</feature>
<organism evidence="6 7">
    <name type="scientific">Camelus dromedarius</name>
    <name type="common">Dromedary</name>
    <name type="synonym">Arabian camel</name>
    <dbReference type="NCBI Taxonomy" id="9838"/>
    <lineage>
        <taxon>Eukaryota</taxon>
        <taxon>Metazoa</taxon>
        <taxon>Chordata</taxon>
        <taxon>Craniata</taxon>
        <taxon>Vertebrata</taxon>
        <taxon>Euteleostomi</taxon>
        <taxon>Mammalia</taxon>
        <taxon>Eutheria</taxon>
        <taxon>Laurasiatheria</taxon>
        <taxon>Artiodactyla</taxon>
        <taxon>Tylopoda</taxon>
        <taxon>Camelidae</taxon>
        <taxon>Camelus</taxon>
    </lineage>
</organism>
<dbReference type="Gene3D" id="1.20.58.60">
    <property type="match status" value="1"/>
</dbReference>
<dbReference type="Proteomes" id="UP000299084">
    <property type="component" value="Unassembled WGS sequence"/>
</dbReference>
<dbReference type="AlphaFoldDB" id="A0A5N4DW99"/>
<protein>
    <submittedName>
        <fullName evidence="6">Nesprin-1</fullName>
    </submittedName>
</protein>
<evidence type="ECO:0000256" key="2">
    <source>
        <dbReference type="ARBA" id="ARBA00022553"/>
    </source>
</evidence>
<dbReference type="EMBL" id="JWIN03000008">
    <property type="protein sequence ID" value="KAB1275411.1"/>
    <property type="molecule type" value="Genomic_DNA"/>
</dbReference>
<evidence type="ECO:0000313" key="7">
    <source>
        <dbReference type="Proteomes" id="UP000299084"/>
    </source>
</evidence>